<organism evidence="1 2">
    <name type="scientific">Eumeta variegata</name>
    <name type="common">Bagworm moth</name>
    <name type="synonym">Eumeta japonica</name>
    <dbReference type="NCBI Taxonomy" id="151549"/>
    <lineage>
        <taxon>Eukaryota</taxon>
        <taxon>Metazoa</taxon>
        <taxon>Ecdysozoa</taxon>
        <taxon>Arthropoda</taxon>
        <taxon>Hexapoda</taxon>
        <taxon>Insecta</taxon>
        <taxon>Pterygota</taxon>
        <taxon>Neoptera</taxon>
        <taxon>Endopterygota</taxon>
        <taxon>Lepidoptera</taxon>
        <taxon>Glossata</taxon>
        <taxon>Ditrysia</taxon>
        <taxon>Tineoidea</taxon>
        <taxon>Psychidae</taxon>
        <taxon>Oiketicinae</taxon>
        <taxon>Eumeta</taxon>
    </lineage>
</organism>
<protein>
    <submittedName>
        <fullName evidence="1">Mariner Mos1 transposase</fullName>
    </submittedName>
</protein>
<proteinExistence type="predicted"/>
<dbReference type="GO" id="GO:0003676">
    <property type="term" value="F:nucleic acid binding"/>
    <property type="evidence" value="ECO:0007669"/>
    <property type="project" value="InterPro"/>
</dbReference>
<dbReference type="Proteomes" id="UP000299102">
    <property type="component" value="Unassembled WGS sequence"/>
</dbReference>
<accession>A0A4C1W7U5</accession>
<name>A0A4C1W7U5_EUMVA</name>
<dbReference type="InterPro" id="IPR036397">
    <property type="entry name" value="RNaseH_sf"/>
</dbReference>
<evidence type="ECO:0000313" key="2">
    <source>
        <dbReference type="Proteomes" id="UP000299102"/>
    </source>
</evidence>
<dbReference type="Gene3D" id="3.30.420.10">
    <property type="entry name" value="Ribonuclease H-like superfamily/Ribonuclease H"/>
    <property type="match status" value="1"/>
</dbReference>
<dbReference type="InterPro" id="IPR052709">
    <property type="entry name" value="Transposase-MT_Hybrid"/>
</dbReference>
<dbReference type="PANTHER" id="PTHR46060">
    <property type="entry name" value="MARINER MOS1 TRANSPOSASE-LIKE PROTEIN"/>
    <property type="match status" value="1"/>
</dbReference>
<evidence type="ECO:0000313" key="1">
    <source>
        <dbReference type="EMBL" id="GBP47438.1"/>
    </source>
</evidence>
<dbReference type="AlphaFoldDB" id="A0A4C1W7U5"/>
<reference evidence="1 2" key="1">
    <citation type="journal article" date="2019" name="Commun. Biol.">
        <title>The bagworm genome reveals a unique fibroin gene that provides high tensile strength.</title>
        <authorList>
            <person name="Kono N."/>
            <person name="Nakamura H."/>
            <person name="Ohtoshi R."/>
            <person name="Tomita M."/>
            <person name="Numata K."/>
            <person name="Arakawa K."/>
        </authorList>
    </citation>
    <scope>NUCLEOTIDE SEQUENCE [LARGE SCALE GENOMIC DNA]</scope>
</reference>
<comment type="caution">
    <text evidence="1">The sequence shown here is derived from an EMBL/GenBank/DDBJ whole genome shotgun (WGS) entry which is preliminary data.</text>
</comment>
<sequence>MRLSRPLKEKRLLYKQRHGKVILLHDNTQPHVAKPVKSYLETLQWEVLPHPPYSPNIASSHFHLFRSMAYGLADQCFHSYEEAKKWIYSWIASKDMSFFDAEFIYCQKDGRKWSLVMGNNLKEMFLFLII</sequence>
<gene>
    <name evidence="1" type="ORF">EVAR_85030_1</name>
</gene>
<keyword evidence="2" id="KW-1185">Reference proteome</keyword>
<dbReference type="STRING" id="151549.A0A4C1W7U5"/>
<dbReference type="EMBL" id="BGZK01000501">
    <property type="protein sequence ID" value="GBP47438.1"/>
    <property type="molecule type" value="Genomic_DNA"/>
</dbReference>
<dbReference type="OrthoDB" id="616263at2759"/>
<dbReference type="PANTHER" id="PTHR46060:SF1">
    <property type="entry name" value="MARINER MOS1 TRANSPOSASE-LIKE PROTEIN"/>
    <property type="match status" value="1"/>
</dbReference>